<keyword evidence="2" id="KW-1185">Reference proteome</keyword>
<dbReference type="Proteomes" id="UP000790709">
    <property type="component" value="Unassembled WGS sequence"/>
</dbReference>
<accession>A0ACB8BTF9</accession>
<evidence type="ECO:0000313" key="1">
    <source>
        <dbReference type="EMBL" id="KAH7928563.1"/>
    </source>
</evidence>
<name>A0ACB8BTF9_9AGAM</name>
<sequence>MSAIRALRQLSLSSRAIARPARIAPFRVSNVVASRVSLSATRAFSVSARRFAEGSSDVVLSQKLAEELKYEKEAAVESADPEFLKTFKEQGVWQIEDTLGNDEVTLTRKFGNENIRLMFSIADIQTADEDPEYEQEEGDDANSEDEPIHTYPIRSSFSITKTNGKGSINIDTMCQEGAFIIDNISFYPDAQLGTELTAEADWKRRGLYIGPQFDTLDVAVQEEFEKYLQERGINENLAMFIPEYSEFKEQKEYVRWLDNVKNFVDA</sequence>
<organism evidence="1 2">
    <name type="scientific">Leucogyrophana mollusca</name>
    <dbReference type="NCBI Taxonomy" id="85980"/>
    <lineage>
        <taxon>Eukaryota</taxon>
        <taxon>Fungi</taxon>
        <taxon>Dikarya</taxon>
        <taxon>Basidiomycota</taxon>
        <taxon>Agaricomycotina</taxon>
        <taxon>Agaricomycetes</taxon>
        <taxon>Agaricomycetidae</taxon>
        <taxon>Boletales</taxon>
        <taxon>Boletales incertae sedis</taxon>
        <taxon>Leucogyrophana</taxon>
    </lineage>
</organism>
<dbReference type="EMBL" id="MU266351">
    <property type="protein sequence ID" value="KAH7928563.1"/>
    <property type="molecule type" value="Genomic_DNA"/>
</dbReference>
<proteinExistence type="predicted"/>
<protein>
    <submittedName>
        <fullName evidence="1">Mitochondrial glycoprotein</fullName>
    </submittedName>
</protein>
<gene>
    <name evidence="1" type="ORF">BV22DRAFT_1192662</name>
</gene>
<evidence type="ECO:0000313" key="2">
    <source>
        <dbReference type="Proteomes" id="UP000790709"/>
    </source>
</evidence>
<comment type="caution">
    <text evidence="1">The sequence shown here is derived from an EMBL/GenBank/DDBJ whole genome shotgun (WGS) entry which is preliminary data.</text>
</comment>
<reference evidence="1" key="1">
    <citation type="journal article" date="2021" name="New Phytol.">
        <title>Evolutionary innovations through gain and loss of genes in the ectomycorrhizal Boletales.</title>
        <authorList>
            <person name="Wu G."/>
            <person name="Miyauchi S."/>
            <person name="Morin E."/>
            <person name="Kuo A."/>
            <person name="Drula E."/>
            <person name="Varga T."/>
            <person name="Kohler A."/>
            <person name="Feng B."/>
            <person name="Cao Y."/>
            <person name="Lipzen A."/>
            <person name="Daum C."/>
            <person name="Hundley H."/>
            <person name="Pangilinan J."/>
            <person name="Johnson J."/>
            <person name="Barry K."/>
            <person name="LaButti K."/>
            <person name="Ng V."/>
            <person name="Ahrendt S."/>
            <person name="Min B."/>
            <person name="Choi I.G."/>
            <person name="Park H."/>
            <person name="Plett J.M."/>
            <person name="Magnuson J."/>
            <person name="Spatafora J.W."/>
            <person name="Nagy L.G."/>
            <person name="Henrissat B."/>
            <person name="Grigoriev I.V."/>
            <person name="Yang Z.L."/>
            <person name="Xu J."/>
            <person name="Martin F.M."/>
        </authorList>
    </citation>
    <scope>NUCLEOTIDE SEQUENCE</scope>
    <source>
        <strain evidence="1">KUC20120723A-06</strain>
    </source>
</reference>